<gene>
    <name evidence="2" type="ORF">NEZAVI_LOCUS7744</name>
</gene>
<keyword evidence="3" id="KW-1185">Reference proteome</keyword>
<proteinExistence type="predicted"/>
<reference evidence="2" key="1">
    <citation type="submission" date="2022-01" db="EMBL/GenBank/DDBJ databases">
        <authorList>
            <person name="King R."/>
        </authorList>
    </citation>
    <scope>NUCLEOTIDE SEQUENCE</scope>
</reference>
<name>A0A9P0H9Y1_NEZVI</name>
<evidence type="ECO:0000256" key="1">
    <source>
        <dbReference type="SAM" id="MobiDB-lite"/>
    </source>
</evidence>
<sequence length="221" mass="25541">MNYRQAILNLLTFGWLNRRKKRTKVPFEEEIDIVEEEPCKVFDVYVDIPKEIVLHYKHCDVHGYTIPVDLKTALYKSNIFFHPNISADDAPACILHNAEVPGSEKNRIDNGRRSIFGRRSIDEIPAVAIHKFKLAEETRADGADEVRQQNNQATTSNSSYSCPDRMKRSSTLCFNLSRRHSEHDRPASLLLQPRRFTPEPRQRRLTSKSVVIITPDEENPK</sequence>
<evidence type="ECO:0000313" key="2">
    <source>
        <dbReference type="EMBL" id="CAH1398014.1"/>
    </source>
</evidence>
<organism evidence="2 3">
    <name type="scientific">Nezara viridula</name>
    <name type="common">Southern green stink bug</name>
    <name type="synonym">Cimex viridulus</name>
    <dbReference type="NCBI Taxonomy" id="85310"/>
    <lineage>
        <taxon>Eukaryota</taxon>
        <taxon>Metazoa</taxon>
        <taxon>Ecdysozoa</taxon>
        <taxon>Arthropoda</taxon>
        <taxon>Hexapoda</taxon>
        <taxon>Insecta</taxon>
        <taxon>Pterygota</taxon>
        <taxon>Neoptera</taxon>
        <taxon>Paraneoptera</taxon>
        <taxon>Hemiptera</taxon>
        <taxon>Heteroptera</taxon>
        <taxon>Panheteroptera</taxon>
        <taxon>Pentatomomorpha</taxon>
        <taxon>Pentatomoidea</taxon>
        <taxon>Pentatomidae</taxon>
        <taxon>Pentatominae</taxon>
        <taxon>Nezara</taxon>
    </lineage>
</organism>
<protein>
    <submittedName>
        <fullName evidence="2">Uncharacterized protein</fullName>
    </submittedName>
</protein>
<evidence type="ECO:0000313" key="3">
    <source>
        <dbReference type="Proteomes" id="UP001152798"/>
    </source>
</evidence>
<dbReference type="AlphaFoldDB" id="A0A9P0H9Y1"/>
<feature type="region of interest" description="Disordered" evidence="1">
    <location>
        <begin position="183"/>
        <end position="208"/>
    </location>
</feature>
<dbReference type="EMBL" id="OV725080">
    <property type="protein sequence ID" value="CAH1398014.1"/>
    <property type="molecule type" value="Genomic_DNA"/>
</dbReference>
<dbReference type="Proteomes" id="UP001152798">
    <property type="component" value="Chromosome 4"/>
</dbReference>
<accession>A0A9P0H9Y1</accession>
<feature type="region of interest" description="Disordered" evidence="1">
    <location>
        <begin position="140"/>
        <end position="165"/>
    </location>
</feature>
<dbReference type="OrthoDB" id="6595114at2759"/>
<feature type="compositionally biased region" description="Polar residues" evidence="1">
    <location>
        <begin position="148"/>
        <end position="161"/>
    </location>
</feature>